<dbReference type="Gene3D" id="3.40.50.970">
    <property type="match status" value="1"/>
</dbReference>
<name>A0ABW1HB00_9ACTN</name>
<dbReference type="InterPro" id="IPR009014">
    <property type="entry name" value="Transketo_C/PFOR_II"/>
</dbReference>
<dbReference type="Proteomes" id="UP001596226">
    <property type="component" value="Unassembled WGS sequence"/>
</dbReference>
<dbReference type="Pfam" id="PF02780">
    <property type="entry name" value="Transketolase_C"/>
    <property type="match status" value="1"/>
</dbReference>
<evidence type="ECO:0000313" key="2">
    <source>
        <dbReference type="EMBL" id="MFC5926870.1"/>
    </source>
</evidence>
<reference evidence="3" key="1">
    <citation type="journal article" date="2019" name="Int. J. Syst. Evol. Microbiol.">
        <title>The Global Catalogue of Microorganisms (GCM) 10K type strain sequencing project: providing services to taxonomists for standard genome sequencing and annotation.</title>
        <authorList>
            <consortium name="The Broad Institute Genomics Platform"/>
            <consortium name="The Broad Institute Genome Sequencing Center for Infectious Disease"/>
            <person name="Wu L."/>
            <person name="Ma J."/>
        </authorList>
    </citation>
    <scope>NUCLEOTIDE SEQUENCE [LARGE SCALE GENOMIC DNA]</scope>
    <source>
        <strain evidence="3">CGMCC 4.7144</strain>
    </source>
</reference>
<dbReference type="InterPro" id="IPR051157">
    <property type="entry name" value="PDH/Transketolase"/>
</dbReference>
<evidence type="ECO:0000259" key="1">
    <source>
        <dbReference type="SMART" id="SM00861"/>
    </source>
</evidence>
<dbReference type="PANTHER" id="PTHR43825:SF1">
    <property type="entry name" value="TRANSKETOLASE-LIKE PYRIMIDINE-BINDING DOMAIN-CONTAINING PROTEIN"/>
    <property type="match status" value="1"/>
</dbReference>
<dbReference type="InterPro" id="IPR005475">
    <property type="entry name" value="Transketolase-like_Pyr-bd"/>
</dbReference>
<dbReference type="PANTHER" id="PTHR43825">
    <property type="entry name" value="PYRUVATE DEHYDROGENASE E1 COMPONENT"/>
    <property type="match status" value="1"/>
</dbReference>
<organism evidence="2 3">
    <name type="scientific">Micromonospora vulcania</name>
    <dbReference type="NCBI Taxonomy" id="1441873"/>
    <lineage>
        <taxon>Bacteria</taxon>
        <taxon>Bacillati</taxon>
        <taxon>Actinomycetota</taxon>
        <taxon>Actinomycetes</taxon>
        <taxon>Micromonosporales</taxon>
        <taxon>Micromonosporaceae</taxon>
        <taxon>Micromonospora</taxon>
    </lineage>
</organism>
<comment type="caution">
    <text evidence="2">The sequence shown here is derived from an EMBL/GenBank/DDBJ whole genome shotgun (WGS) entry which is preliminary data.</text>
</comment>
<dbReference type="InterPro" id="IPR029061">
    <property type="entry name" value="THDP-binding"/>
</dbReference>
<gene>
    <name evidence="2" type="ORF">ACFQGL_26375</name>
</gene>
<keyword evidence="3" id="KW-1185">Reference proteome</keyword>
<dbReference type="SUPFAM" id="SSF52518">
    <property type="entry name" value="Thiamin diphosphate-binding fold (THDP-binding)"/>
    <property type="match status" value="1"/>
</dbReference>
<dbReference type="SMART" id="SM00861">
    <property type="entry name" value="Transket_pyr"/>
    <property type="match status" value="1"/>
</dbReference>
<feature type="domain" description="Transketolase-like pyrimidine-binding" evidence="1">
    <location>
        <begin position="2"/>
        <end position="166"/>
    </location>
</feature>
<dbReference type="SUPFAM" id="SSF52922">
    <property type="entry name" value="TK C-terminal domain-like"/>
    <property type="match status" value="1"/>
</dbReference>
<dbReference type="Pfam" id="PF02779">
    <property type="entry name" value="Transket_pyr"/>
    <property type="match status" value="1"/>
</dbReference>
<dbReference type="InterPro" id="IPR033248">
    <property type="entry name" value="Transketolase_C"/>
</dbReference>
<dbReference type="EMBL" id="JBHSQS010000022">
    <property type="protein sequence ID" value="MFC5926870.1"/>
    <property type="molecule type" value="Genomic_DNA"/>
</dbReference>
<dbReference type="CDD" id="cd07033">
    <property type="entry name" value="TPP_PYR_DXS_TK_like"/>
    <property type="match status" value="1"/>
</dbReference>
<dbReference type="Gene3D" id="3.40.50.920">
    <property type="match status" value="1"/>
</dbReference>
<proteinExistence type="predicted"/>
<evidence type="ECO:0000313" key="3">
    <source>
        <dbReference type="Proteomes" id="UP001596226"/>
    </source>
</evidence>
<sequence length="319" mass="35014">MKATRDWFGDGLVDVAAKHENVVVVNCDLASATKTSKFKEAYPDRFFEVGIAEANGIGVAAGMAQDGFRPFVASFGHFLTGKFLEIFQSVGLNDSGVVLVGTHAGLAIGKDGPTQMGLRDLALMRTLHNVEVLQPADGVETRKMLEHVVSHDRPTYLRLCRQPQREVHDEDYRFQFGHPDVVRPGEDVVIFTMGGMVPVVLDAVDVLADTGLRPTVVNASSLPMDHEATNELLGAYRHVLVFEDHFVKGGLIDEVGRIVLDLDRHLRFHAWGVDDYGQAASPEELYERYELDATGVANRIRVATSAASADSDRGKDTQR</sequence>
<accession>A0ABW1HB00</accession>
<dbReference type="RefSeq" id="WP_377515155.1">
    <property type="nucleotide sequence ID" value="NZ_JBHSQS010000022.1"/>
</dbReference>
<protein>
    <submittedName>
        <fullName evidence="2">Transketolase family protein</fullName>
    </submittedName>
</protein>